<keyword evidence="2" id="KW-0808">Transferase</keyword>
<name>A0A977L2L0_9CYAN</name>
<accession>A0A977L2L0</accession>
<proteinExistence type="predicted"/>
<sequence length="205" mass="23917">MLAIQSKICFPFERILYQNKVWEKSSTVLDFGCGNASYTSLLAHKFPDKNFYCFDVNNEMLDRVAYRYKETDNIHFVNEETLQSLESADFLLSRFVIHHLKDRSVFYELLNPETRTKPNGVLIIDADDEFFLVKGGLTKFLKSLNRLRTQDNQDRNIRGKITREMSDLKYSILESHRIMVNSDFPMLKEAFSIYMLLTAEGTGIV</sequence>
<gene>
    <name evidence="2" type="ORF">KA717_11735</name>
</gene>
<protein>
    <submittedName>
        <fullName evidence="2">Class I SAM-dependent methyltransferase</fullName>
    </submittedName>
</protein>
<dbReference type="Gene3D" id="3.40.50.150">
    <property type="entry name" value="Vaccinia Virus protein VP39"/>
    <property type="match status" value="1"/>
</dbReference>
<dbReference type="SUPFAM" id="SSF53335">
    <property type="entry name" value="S-adenosyl-L-methionine-dependent methyltransferases"/>
    <property type="match status" value="1"/>
</dbReference>
<evidence type="ECO:0000259" key="1">
    <source>
        <dbReference type="Pfam" id="PF08242"/>
    </source>
</evidence>
<dbReference type="EMBL" id="CP073041">
    <property type="protein sequence ID" value="UXE63260.1"/>
    <property type="molecule type" value="Genomic_DNA"/>
</dbReference>
<organism evidence="2">
    <name type="scientific">Woronichinia naegeliana WA131</name>
    <dbReference type="NCBI Taxonomy" id="2824559"/>
    <lineage>
        <taxon>Bacteria</taxon>
        <taxon>Bacillati</taxon>
        <taxon>Cyanobacteriota</taxon>
        <taxon>Cyanophyceae</taxon>
        <taxon>Synechococcales</taxon>
        <taxon>Coelosphaeriaceae</taxon>
        <taxon>Woronichinia</taxon>
    </lineage>
</organism>
<feature type="domain" description="Methyltransferase type 12" evidence="1">
    <location>
        <begin position="29"/>
        <end position="122"/>
    </location>
</feature>
<dbReference type="AlphaFoldDB" id="A0A977L2L0"/>
<evidence type="ECO:0000313" key="2">
    <source>
        <dbReference type="EMBL" id="UXE63260.1"/>
    </source>
</evidence>
<dbReference type="KEGG" id="wna:KA717_11735"/>
<dbReference type="GO" id="GO:0008168">
    <property type="term" value="F:methyltransferase activity"/>
    <property type="evidence" value="ECO:0007669"/>
    <property type="project" value="UniProtKB-KW"/>
</dbReference>
<dbReference type="Pfam" id="PF08242">
    <property type="entry name" value="Methyltransf_12"/>
    <property type="match status" value="1"/>
</dbReference>
<dbReference type="InterPro" id="IPR029063">
    <property type="entry name" value="SAM-dependent_MTases_sf"/>
</dbReference>
<reference evidence="2" key="1">
    <citation type="submission" date="2021-04" db="EMBL/GenBank/DDBJ databases">
        <title>Genome sequence of Woronichinia naegeliana from Washington state freshwater lake bloom.</title>
        <authorList>
            <person name="Dreher T.W."/>
        </authorList>
    </citation>
    <scope>NUCLEOTIDE SEQUENCE</scope>
    <source>
        <strain evidence="2">WA131</strain>
    </source>
</reference>
<dbReference type="GO" id="GO:0032259">
    <property type="term" value="P:methylation"/>
    <property type="evidence" value="ECO:0007669"/>
    <property type="project" value="UniProtKB-KW"/>
</dbReference>
<dbReference type="Proteomes" id="UP001065613">
    <property type="component" value="Chromosome"/>
</dbReference>
<dbReference type="CDD" id="cd02440">
    <property type="entry name" value="AdoMet_MTases"/>
    <property type="match status" value="1"/>
</dbReference>
<keyword evidence="2" id="KW-0489">Methyltransferase</keyword>
<dbReference type="InterPro" id="IPR013217">
    <property type="entry name" value="Methyltransf_12"/>
</dbReference>